<evidence type="ECO:0000313" key="2">
    <source>
        <dbReference type="Proteomes" id="UP000594380"/>
    </source>
</evidence>
<dbReference type="AlphaFoldDB" id="A0A7Y6N316"/>
<organism evidence="1 2">
    <name type="scientific">Paraburkholderia youngii</name>
    <dbReference type="NCBI Taxonomy" id="2782701"/>
    <lineage>
        <taxon>Bacteria</taxon>
        <taxon>Pseudomonadati</taxon>
        <taxon>Pseudomonadota</taxon>
        <taxon>Betaproteobacteria</taxon>
        <taxon>Burkholderiales</taxon>
        <taxon>Burkholderiaceae</taxon>
        <taxon>Paraburkholderia</taxon>
    </lineage>
</organism>
<comment type="caution">
    <text evidence="1">The sequence shown here is derived from an EMBL/GenBank/DDBJ whole genome shotgun (WGS) entry which is preliminary data.</text>
</comment>
<name>A0A7Y6N316_9BURK</name>
<dbReference type="EMBL" id="JAALDK010000003">
    <property type="protein sequence ID" value="NUY05627.1"/>
    <property type="molecule type" value="Genomic_DNA"/>
</dbReference>
<reference evidence="1 2" key="1">
    <citation type="submission" date="2020-02" db="EMBL/GenBank/DDBJ databases">
        <title>Paraburkholderia simonii sp. nov. and Paraburkholderia youngii sp. nov. Brazilian and Mexican Mimosa-associated rhizobia.</title>
        <authorList>
            <person name="Mavima L."/>
            <person name="Beukes C.W."/>
            <person name="Chan W.Y."/>
            <person name="Palmer M."/>
            <person name="De Meyer S.E."/>
            <person name="James E.K."/>
            <person name="Venter S.N."/>
            <person name="Steenkamp E.T."/>
        </authorList>
    </citation>
    <scope>NUCLEOTIDE SEQUENCE [LARGE SCALE GENOMIC DNA]</scope>
    <source>
        <strain evidence="1 2">JPY169</strain>
    </source>
</reference>
<dbReference type="Proteomes" id="UP000594380">
    <property type="component" value="Unassembled WGS sequence"/>
</dbReference>
<dbReference type="Gene3D" id="3.40.630.10">
    <property type="entry name" value="Zn peptidases"/>
    <property type="match status" value="1"/>
</dbReference>
<proteinExistence type="predicted"/>
<dbReference type="SUPFAM" id="SSF53187">
    <property type="entry name" value="Zn-dependent exopeptidases"/>
    <property type="match status" value="1"/>
</dbReference>
<protein>
    <submittedName>
        <fullName evidence="1">Succinylglutamate desuccinylase/aspartoacylase family protein</fullName>
    </submittedName>
</protein>
<accession>A0A7Y6N316</accession>
<sequence>MKTRHVTLQSTGPGADLGLCHHTFGPPSGRKALYIQAALHAGEVPGLLVIQHLISALTRAEQDGELLHQVTVSRWANPLA</sequence>
<evidence type="ECO:0000313" key="1">
    <source>
        <dbReference type="EMBL" id="NUY05627.1"/>
    </source>
</evidence>
<gene>
    <name evidence="1" type="ORF">G5S42_39510</name>
</gene>